<keyword evidence="3" id="KW-1185">Reference proteome</keyword>
<evidence type="ECO:0000313" key="3">
    <source>
        <dbReference type="Proteomes" id="UP000245790"/>
    </source>
</evidence>
<dbReference type="OrthoDB" id="10004961at2"/>
<dbReference type="AlphaFoldDB" id="A0A316G090"/>
<feature type="transmembrane region" description="Helical" evidence="1">
    <location>
        <begin position="12"/>
        <end position="41"/>
    </location>
</feature>
<gene>
    <name evidence="2" type="ORF">C8D97_10197</name>
</gene>
<keyword evidence="1" id="KW-1133">Transmembrane helix</keyword>
<comment type="caution">
    <text evidence="2">The sequence shown here is derived from an EMBL/GenBank/DDBJ whole genome shotgun (WGS) entry which is preliminary data.</text>
</comment>
<dbReference type="EMBL" id="QGGU01000001">
    <property type="protein sequence ID" value="PWK54249.1"/>
    <property type="molecule type" value="Genomic_DNA"/>
</dbReference>
<proteinExistence type="predicted"/>
<protein>
    <submittedName>
        <fullName evidence="2">Uncharacterized protein</fullName>
    </submittedName>
</protein>
<sequence>MTLLKPFPAIVTALLVSATLVLLPTAFAIMTAVIVLGLVLLGQFQPALKMKLIHYQKQKLQLVRTTAESYRQQQLEKARQQSEYLLECAINSDLSITPGMLPEDKAKSIELLRCIVAEHYLNLSFLRMTLGQNTIDWQVELLKLIERELKKDNIPQLALTSSQSVQVMNTYLDLLIQREDERSDNQRLPNERAA</sequence>
<dbReference type="RefSeq" id="WP_109761376.1">
    <property type="nucleotide sequence ID" value="NZ_QGGU01000001.1"/>
</dbReference>
<keyword evidence="1" id="KW-0472">Membrane</keyword>
<organism evidence="2 3">
    <name type="scientific">Pleionea mediterranea</name>
    <dbReference type="NCBI Taxonomy" id="523701"/>
    <lineage>
        <taxon>Bacteria</taxon>
        <taxon>Pseudomonadati</taxon>
        <taxon>Pseudomonadota</taxon>
        <taxon>Gammaproteobacteria</taxon>
        <taxon>Oceanospirillales</taxon>
        <taxon>Pleioneaceae</taxon>
        <taxon>Pleionea</taxon>
    </lineage>
</organism>
<evidence type="ECO:0000256" key="1">
    <source>
        <dbReference type="SAM" id="Phobius"/>
    </source>
</evidence>
<name>A0A316G090_9GAMM</name>
<keyword evidence="1" id="KW-0812">Transmembrane</keyword>
<dbReference type="Proteomes" id="UP000245790">
    <property type="component" value="Unassembled WGS sequence"/>
</dbReference>
<reference evidence="2 3" key="1">
    <citation type="submission" date="2018-05" db="EMBL/GenBank/DDBJ databases">
        <title>Genomic Encyclopedia of Type Strains, Phase IV (KMG-IV): sequencing the most valuable type-strain genomes for metagenomic binning, comparative biology and taxonomic classification.</title>
        <authorList>
            <person name="Goeker M."/>
        </authorList>
    </citation>
    <scope>NUCLEOTIDE SEQUENCE [LARGE SCALE GENOMIC DNA]</scope>
    <source>
        <strain evidence="2 3">DSM 25350</strain>
    </source>
</reference>
<evidence type="ECO:0000313" key="2">
    <source>
        <dbReference type="EMBL" id="PWK54249.1"/>
    </source>
</evidence>
<accession>A0A316G090</accession>